<evidence type="ECO:0000313" key="3">
    <source>
        <dbReference type="Proteomes" id="UP000825123"/>
    </source>
</evidence>
<dbReference type="EMBL" id="AP024597">
    <property type="protein sequence ID" value="BCU71292.1"/>
    <property type="molecule type" value="Genomic_DNA"/>
</dbReference>
<dbReference type="KEGG" id="csty:KN1_25890"/>
<dbReference type="Proteomes" id="UP000825123">
    <property type="component" value="Chromosome"/>
</dbReference>
<organism evidence="2 3">
    <name type="scientific">Stygiolobus caldivivus</name>
    <dbReference type="NCBI Taxonomy" id="2824673"/>
    <lineage>
        <taxon>Archaea</taxon>
        <taxon>Thermoproteota</taxon>
        <taxon>Thermoprotei</taxon>
        <taxon>Sulfolobales</taxon>
        <taxon>Sulfolobaceae</taxon>
        <taxon>Stygiolobus</taxon>
    </lineage>
</organism>
<keyword evidence="1" id="KW-1133">Transmembrane helix</keyword>
<dbReference type="AlphaFoldDB" id="A0A8D5U8R0"/>
<evidence type="ECO:0000256" key="1">
    <source>
        <dbReference type="SAM" id="Phobius"/>
    </source>
</evidence>
<keyword evidence="3" id="KW-1185">Reference proteome</keyword>
<feature type="transmembrane region" description="Helical" evidence="1">
    <location>
        <begin position="12"/>
        <end position="32"/>
    </location>
</feature>
<keyword evidence="1" id="KW-0812">Transmembrane</keyword>
<reference evidence="2 3" key="1">
    <citation type="submission" date="2021-04" db="EMBL/GenBank/DDBJ databases">
        <title>Complete genome sequence of Stygiolobus sp. KN-1.</title>
        <authorList>
            <person name="Nakamura K."/>
            <person name="Sakai H."/>
            <person name="Kurosawa N."/>
        </authorList>
    </citation>
    <scope>NUCLEOTIDE SEQUENCE [LARGE SCALE GENOMIC DNA]</scope>
    <source>
        <strain evidence="2 3">KN-1</strain>
    </source>
</reference>
<sequence>MNYVKIRFYSGCVLYPMNSITFLIVMLVISLIFYTAGFAYPIECIVAPFILVKMIKISKKFRLNSKKH</sequence>
<gene>
    <name evidence="2" type="ORF">KN1_25890</name>
</gene>
<name>A0A8D5U8R0_9CREN</name>
<protein>
    <submittedName>
        <fullName evidence="2">Uncharacterized protein</fullName>
    </submittedName>
</protein>
<evidence type="ECO:0000313" key="2">
    <source>
        <dbReference type="EMBL" id="BCU71292.1"/>
    </source>
</evidence>
<accession>A0A8D5U8R0</accession>
<feature type="transmembrane region" description="Helical" evidence="1">
    <location>
        <begin position="38"/>
        <end position="57"/>
    </location>
</feature>
<proteinExistence type="predicted"/>
<keyword evidence="1" id="KW-0472">Membrane</keyword>